<reference evidence="2 3" key="1">
    <citation type="submission" date="2019-01" db="EMBL/GenBank/DDBJ databases">
        <title>Novel species of Cellulomonas.</title>
        <authorList>
            <person name="Liu Q."/>
            <person name="Xin Y.-H."/>
        </authorList>
    </citation>
    <scope>NUCLEOTIDE SEQUENCE [LARGE SCALE GENOMIC DNA]</scope>
    <source>
        <strain evidence="2 3">HLT2-17</strain>
    </source>
</reference>
<proteinExistence type="predicted"/>
<dbReference type="EMBL" id="SDWW01000007">
    <property type="protein sequence ID" value="RYV52267.1"/>
    <property type="molecule type" value="Genomic_DNA"/>
</dbReference>
<name>A0A4Q5N607_9MICO</name>
<keyword evidence="3" id="KW-1185">Reference proteome</keyword>
<accession>A0A4Q5N607</accession>
<protein>
    <recommendedName>
        <fullName evidence="1">Ferritin-like domain-containing protein</fullName>
    </recommendedName>
</protein>
<dbReference type="Proteomes" id="UP000293764">
    <property type="component" value="Unassembled WGS sequence"/>
</dbReference>
<dbReference type="AlphaFoldDB" id="A0A4Q5N607"/>
<dbReference type="Gene3D" id="1.20.1260.10">
    <property type="match status" value="1"/>
</dbReference>
<evidence type="ECO:0000259" key="1">
    <source>
        <dbReference type="Pfam" id="PF13794"/>
    </source>
</evidence>
<feature type="domain" description="Ferritin-like" evidence="1">
    <location>
        <begin position="19"/>
        <end position="194"/>
    </location>
</feature>
<sequence>MTAVTSSSTLAADRSDELTLLGLVGQLELIAFTRLAADSAVAPALEQQLRLARFSAGAVARLERIFDRIRELGGSPQGAIARFSHVMDDFDLRTPSSNWSERLLKAYVGYGVADDFCKAAAAGLDDATCALVMETLDGTSHAELVVAELAAAGKDDAVLASRLALWGRRMVGEALGVVQSLVQSEPGLARLVADGEPAPADEANGGTYHIDAAARLFGRLTAEHTYRMERLGLTS</sequence>
<dbReference type="InterPro" id="IPR012347">
    <property type="entry name" value="Ferritin-like"/>
</dbReference>
<organism evidence="2 3">
    <name type="scientific">Pengzhenrongella frigida</name>
    <dbReference type="NCBI Taxonomy" id="1259133"/>
    <lineage>
        <taxon>Bacteria</taxon>
        <taxon>Bacillati</taxon>
        <taxon>Actinomycetota</taxon>
        <taxon>Actinomycetes</taxon>
        <taxon>Micrococcales</taxon>
        <taxon>Pengzhenrongella</taxon>
    </lineage>
</organism>
<dbReference type="RefSeq" id="WP_130101507.1">
    <property type="nucleotide sequence ID" value="NZ_SDWW01000007.1"/>
</dbReference>
<evidence type="ECO:0000313" key="2">
    <source>
        <dbReference type="EMBL" id="RYV52267.1"/>
    </source>
</evidence>
<comment type="caution">
    <text evidence="2">The sequence shown here is derived from an EMBL/GenBank/DDBJ whole genome shotgun (WGS) entry which is preliminary data.</text>
</comment>
<dbReference type="Pfam" id="PF13794">
    <property type="entry name" value="MiaE_2"/>
    <property type="match status" value="1"/>
</dbReference>
<evidence type="ECO:0000313" key="3">
    <source>
        <dbReference type="Proteomes" id="UP000293764"/>
    </source>
</evidence>
<gene>
    <name evidence="2" type="ORF">EUA98_04675</name>
</gene>
<dbReference type="OrthoDB" id="3728083at2"/>
<dbReference type="InterPro" id="IPR059125">
    <property type="entry name" value="Ferritin_actino"/>
</dbReference>